<dbReference type="Proteomes" id="UP000299102">
    <property type="component" value="Unassembled WGS sequence"/>
</dbReference>
<comment type="caution">
    <text evidence="2">The sequence shown here is derived from an EMBL/GenBank/DDBJ whole genome shotgun (WGS) entry which is preliminary data.</text>
</comment>
<feature type="compositionally biased region" description="Basic residues" evidence="1">
    <location>
        <begin position="15"/>
        <end position="27"/>
    </location>
</feature>
<feature type="compositionally biased region" description="Basic residues" evidence="1">
    <location>
        <begin position="40"/>
        <end position="51"/>
    </location>
</feature>
<protein>
    <submittedName>
        <fullName evidence="2">Uncharacterized protein</fullName>
    </submittedName>
</protein>
<dbReference type="AlphaFoldDB" id="A0A4C1TU07"/>
<evidence type="ECO:0000313" key="2">
    <source>
        <dbReference type="EMBL" id="GBP17503.1"/>
    </source>
</evidence>
<accession>A0A4C1TU07</accession>
<dbReference type="EMBL" id="BGZK01000087">
    <property type="protein sequence ID" value="GBP17503.1"/>
    <property type="molecule type" value="Genomic_DNA"/>
</dbReference>
<name>A0A4C1TU07_EUMVA</name>
<reference evidence="2 3" key="1">
    <citation type="journal article" date="2019" name="Commun. Biol.">
        <title>The bagworm genome reveals a unique fibroin gene that provides high tensile strength.</title>
        <authorList>
            <person name="Kono N."/>
            <person name="Nakamura H."/>
            <person name="Ohtoshi R."/>
            <person name="Tomita M."/>
            <person name="Numata K."/>
            <person name="Arakawa K."/>
        </authorList>
    </citation>
    <scope>NUCLEOTIDE SEQUENCE [LARGE SCALE GENOMIC DNA]</scope>
</reference>
<feature type="compositionally biased region" description="Polar residues" evidence="1">
    <location>
        <begin position="59"/>
        <end position="73"/>
    </location>
</feature>
<evidence type="ECO:0000313" key="3">
    <source>
        <dbReference type="Proteomes" id="UP000299102"/>
    </source>
</evidence>
<proteinExistence type="predicted"/>
<sequence>MATGRRDLISDSRSSHSRCAHSRHRHGTFGIAPAAGRAAGARRRRSLGRRRERVDDGLRTSQHGCRCNTTSSVRATAGAGPAPIATRRGHRPAAPPCAIAPLQPSQHLRYDYGALRPRTPAYARRRRSKGQCAAAVAAIKRRCSY</sequence>
<feature type="compositionally biased region" description="Basic and acidic residues" evidence="1">
    <location>
        <begin position="1"/>
        <end position="14"/>
    </location>
</feature>
<feature type="compositionally biased region" description="Low complexity" evidence="1">
    <location>
        <begin position="74"/>
        <end position="86"/>
    </location>
</feature>
<feature type="region of interest" description="Disordered" evidence="1">
    <location>
        <begin position="1"/>
        <end position="100"/>
    </location>
</feature>
<keyword evidence="3" id="KW-1185">Reference proteome</keyword>
<organism evidence="2 3">
    <name type="scientific">Eumeta variegata</name>
    <name type="common">Bagworm moth</name>
    <name type="synonym">Eumeta japonica</name>
    <dbReference type="NCBI Taxonomy" id="151549"/>
    <lineage>
        <taxon>Eukaryota</taxon>
        <taxon>Metazoa</taxon>
        <taxon>Ecdysozoa</taxon>
        <taxon>Arthropoda</taxon>
        <taxon>Hexapoda</taxon>
        <taxon>Insecta</taxon>
        <taxon>Pterygota</taxon>
        <taxon>Neoptera</taxon>
        <taxon>Endopterygota</taxon>
        <taxon>Lepidoptera</taxon>
        <taxon>Glossata</taxon>
        <taxon>Ditrysia</taxon>
        <taxon>Tineoidea</taxon>
        <taxon>Psychidae</taxon>
        <taxon>Oiketicinae</taxon>
        <taxon>Eumeta</taxon>
    </lineage>
</organism>
<gene>
    <name evidence="2" type="ORF">EVAR_8850_1</name>
</gene>
<evidence type="ECO:0000256" key="1">
    <source>
        <dbReference type="SAM" id="MobiDB-lite"/>
    </source>
</evidence>
<feature type="compositionally biased region" description="Low complexity" evidence="1">
    <location>
        <begin position="30"/>
        <end position="39"/>
    </location>
</feature>